<organism evidence="2 3">
    <name type="scientific">Oryza sativa subsp. japonica</name>
    <name type="common">Rice</name>
    <dbReference type="NCBI Taxonomy" id="39947"/>
    <lineage>
        <taxon>Eukaryota</taxon>
        <taxon>Viridiplantae</taxon>
        <taxon>Streptophyta</taxon>
        <taxon>Embryophyta</taxon>
        <taxon>Tracheophyta</taxon>
        <taxon>Spermatophyta</taxon>
        <taxon>Magnoliopsida</taxon>
        <taxon>Liliopsida</taxon>
        <taxon>Poales</taxon>
        <taxon>Poaceae</taxon>
        <taxon>BOP clade</taxon>
        <taxon>Oryzoideae</taxon>
        <taxon>Oryzeae</taxon>
        <taxon>Oryzinae</taxon>
        <taxon>Oryza</taxon>
        <taxon>Oryza sativa</taxon>
    </lineage>
</organism>
<dbReference type="EMBL" id="AP005422">
    <property type="protein sequence ID" value="BAD33454.1"/>
    <property type="molecule type" value="Genomic_DNA"/>
</dbReference>
<evidence type="ECO:0000313" key="3">
    <source>
        <dbReference type="Proteomes" id="UP000000763"/>
    </source>
</evidence>
<feature type="transmembrane region" description="Helical" evidence="1">
    <location>
        <begin position="20"/>
        <end position="41"/>
    </location>
</feature>
<keyword evidence="1" id="KW-0812">Transmembrane</keyword>
<reference evidence="3" key="2">
    <citation type="journal article" date="2008" name="Nucleic Acids Res.">
        <title>The rice annotation project database (RAP-DB): 2008 update.</title>
        <authorList>
            <consortium name="The rice annotation project (RAP)"/>
        </authorList>
    </citation>
    <scope>GENOME REANNOTATION</scope>
    <source>
        <strain evidence="3">cv. Nipponbare</strain>
    </source>
</reference>
<protein>
    <submittedName>
        <fullName evidence="2">Uncharacterized protein</fullName>
    </submittedName>
</protein>
<evidence type="ECO:0000313" key="2">
    <source>
        <dbReference type="EMBL" id="BAD33454.1"/>
    </source>
</evidence>
<proteinExistence type="predicted"/>
<dbReference type="AlphaFoldDB" id="Q69QG8"/>
<evidence type="ECO:0000256" key="1">
    <source>
        <dbReference type="SAM" id="Phobius"/>
    </source>
</evidence>
<sequence>MVAPWKASSISDRILTRPSAAAAAAGLRGGGIFFLVAQPLLRLRRRHGFAFLVLIIHREGRNLDLSCGDL</sequence>
<name>Q69QG8_ORYSJ</name>
<keyword evidence="1" id="KW-0472">Membrane</keyword>
<dbReference type="Proteomes" id="UP000000763">
    <property type="component" value="Chromosome 9"/>
</dbReference>
<accession>Q69QG8</accession>
<gene>
    <name evidence="2" type="primary">P0441A12.15</name>
</gene>
<reference evidence="3" key="1">
    <citation type="journal article" date="2005" name="Nature">
        <title>The map-based sequence of the rice genome.</title>
        <authorList>
            <consortium name="International rice genome sequencing project (IRGSP)"/>
            <person name="Matsumoto T."/>
            <person name="Wu J."/>
            <person name="Kanamori H."/>
            <person name="Katayose Y."/>
            <person name="Fujisawa M."/>
            <person name="Namiki N."/>
            <person name="Mizuno H."/>
            <person name="Yamamoto K."/>
            <person name="Antonio B.A."/>
            <person name="Baba T."/>
            <person name="Sakata K."/>
            <person name="Nagamura Y."/>
            <person name="Aoki H."/>
            <person name="Arikawa K."/>
            <person name="Arita K."/>
            <person name="Bito T."/>
            <person name="Chiden Y."/>
            <person name="Fujitsuka N."/>
            <person name="Fukunaka R."/>
            <person name="Hamada M."/>
            <person name="Harada C."/>
            <person name="Hayashi A."/>
            <person name="Hijishita S."/>
            <person name="Honda M."/>
            <person name="Hosokawa S."/>
            <person name="Ichikawa Y."/>
            <person name="Idonuma A."/>
            <person name="Iijima M."/>
            <person name="Ikeda M."/>
            <person name="Ikeno M."/>
            <person name="Ito K."/>
            <person name="Ito S."/>
            <person name="Ito T."/>
            <person name="Ito Y."/>
            <person name="Ito Y."/>
            <person name="Iwabuchi A."/>
            <person name="Kamiya K."/>
            <person name="Karasawa W."/>
            <person name="Kurita K."/>
            <person name="Katagiri S."/>
            <person name="Kikuta A."/>
            <person name="Kobayashi H."/>
            <person name="Kobayashi N."/>
            <person name="Machita K."/>
            <person name="Maehara T."/>
            <person name="Masukawa M."/>
            <person name="Mizubayashi T."/>
            <person name="Mukai Y."/>
            <person name="Nagasaki H."/>
            <person name="Nagata Y."/>
            <person name="Naito S."/>
            <person name="Nakashima M."/>
            <person name="Nakama Y."/>
            <person name="Nakamichi Y."/>
            <person name="Nakamura M."/>
            <person name="Meguro A."/>
            <person name="Negishi M."/>
            <person name="Ohta I."/>
            <person name="Ohta T."/>
            <person name="Okamoto M."/>
            <person name="Ono N."/>
            <person name="Saji S."/>
            <person name="Sakaguchi M."/>
            <person name="Sakai K."/>
            <person name="Shibata M."/>
            <person name="Shimokawa T."/>
            <person name="Song J."/>
            <person name="Takazaki Y."/>
            <person name="Terasawa K."/>
            <person name="Tsugane M."/>
            <person name="Tsuji K."/>
            <person name="Ueda S."/>
            <person name="Waki K."/>
            <person name="Yamagata H."/>
            <person name="Yamamoto M."/>
            <person name="Yamamoto S."/>
            <person name="Yamane H."/>
            <person name="Yoshiki S."/>
            <person name="Yoshihara R."/>
            <person name="Yukawa K."/>
            <person name="Zhong H."/>
            <person name="Yano M."/>
            <person name="Yuan Q."/>
            <person name="Ouyang S."/>
            <person name="Liu J."/>
            <person name="Jones K.M."/>
            <person name="Gansberger K."/>
            <person name="Moffat K."/>
            <person name="Hill J."/>
            <person name="Bera J."/>
            <person name="Fadrosh D."/>
            <person name="Jin S."/>
            <person name="Johri S."/>
            <person name="Kim M."/>
            <person name="Overton L."/>
            <person name="Reardon M."/>
            <person name="Tsitrin T."/>
            <person name="Vuong H."/>
            <person name="Weaver B."/>
            <person name="Ciecko A."/>
            <person name="Tallon L."/>
            <person name="Jackson J."/>
            <person name="Pai G."/>
            <person name="Aken S.V."/>
            <person name="Utterback T."/>
            <person name="Reidmuller S."/>
            <person name="Feldblyum T."/>
            <person name="Hsiao J."/>
            <person name="Zismann V."/>
            <person name="Iobst S."/>
            <person name="de Vazeille A.R."/>
            <person name="Buell C.R."/>
            <person name="Ying K."/>
            <person name="Li Y."/>
            <person name="Lu T."/>
            <person name="Huang Y."/>
            <person name="Zhao Q."/>
            <person name="Feng Q."/>
            <person name="Zhang L."/>
            <person name="Zhu J."/>
            <person name="Weng Q."/>
            <person name="Mu J."/>
            <person name="Lu Y."/>
            <person name="Fan D."/>
            <person name="Liu Y."/>
            <person name="Guan J."/>
            <person name="Zhang Y."/>
            <person name="Yu S."/>
            <person name="Liu X."/>
            <person name="Zhang Y."/>
            <person name="Hong G."/>
            <person name="Han B."/>
            <person name="Choisne N."/>
            <person name="Demange N."/>
            <person name="Orjeda G."/>
            <person name="Samain S."/>
            <person name="Cattolico L."/>
            <person name="Pelletier E."/>
            <person name="Couloux A."/>
            <person name="Segurens B."/>
            <person name="Wincker P."/>
            <person name="D'Hont A."/>
            <person name="Scarpelli C."/>
            <person name="Weissenbach J."/>
            <person name="Salanoubat M."/>
            <person name="Quetier F."/>
            <person name="Yu Y."/>
            <person name="Kim H.R."/>
            <person name="Rambo T."/>
            <person name="Currie J."/>
            <person name="Collura K."/>
            <person name="Luo M."/>
            <person name="Yang T."/>
            <person name="Ammiraju J.S.S."/>
            <person name="Engler F."/>
            <person name="Soderlund C."/>
            <person name="Wing R.A."/>
            <person name="Palmer L.E."/>
            <person name="de la Bastide M."/>
            <person name="Spiegel L."/>
            <person name="Nascimento L."/>
            <person name="Zutavern T."/>
            <person name="O'Shaughnessy A."/>
            <person name="Dike S."/>
            <person name="Dedhia N."/>
            <person name="Preston R."/>
            <person name="Balija V."/>
            <person name="McCombie W.R."/>
            <person name="Chow T."/>
            <person name="Chen H."/>
            <person name="Chung M."/>
            <person name="Chen C."/>
            <person name="Shaw J."/>
            <person name="Wu H."/>
            <person name="Hsiao K."/>
            <person name="Chao Y."/>
            <person name="Chu M."/>
            <person name="Cheng C."/>
            <person name="Hour A."/>
            <person name="Lee P."/>
            <person name="Lin S."/>
            <person name="Lin Y."/>
            <person name="Liou J."/>
            <person name="Liu S."/>
            <person name="Hsing Y."/>
            <person name="Raghuvanshi S."/>
            <person name="Mohanty A."/>
            <person name="Bharti A.K."/>
            <person name="Gaur A."/>
            <person name="Gupta V."/>
            <person name="Kumar D."/>
            <person name="Ravi V."/>
            <person name="Vij S."/>
            <person name="Kapur A."/>
            <person name="Khurana P."/>
            <person name="Khurana P."/>
            <person name="Khurana J.P."/>
            <person name="Tyagi A.K."/>
            <person name="Gaikwad K."/>
            <person name="Singh A."/>
            <person name="Dalal V."/>
            <person name="Srivastava S."/>
            <person name="Dixit A."/>
            <person name="Pal A.K."/>
            <person name="Ghazi I.A."/>
            <person name="Yadav M."/>
            <person name="Pandit A."/>
            <person name="Bhargava A."/>
            <person name="Sureshbabu K."/>
            <person name="Batra K."/>
            <person name="Sharma T.R."/>
            <person name="Mohapatra T."/>
            <person name="Singh N.K."/>
            <person name="Messing J."/>
            <person name="Nelson A.B."/>
            <person name="Fuks G."/>
            <person name="Kavchok S."/>
            <person name="Keizer G."/>
            <person name="Linton E."/>
            <person name="Llaca V."/>
            <person name="Song R."/>
            <person name="Tanyolac B."/>
            <person name="Young S."/>
            <person name="Ho-Il K."/>
            <person name="Hahn J.H."/>
            <person name="Sangsakoo G."/>
            <person name="Vanavichit A."/>
            <person name="de Mattos Luiz.A.T."/>
            <person name="Zimmer P.D."/>
            <person name="Malone G."/>
            <person name="Dellagostin O."/>
            <person name="de Oliveira A.C."/>
            <person name="Bevan M."/>
            <person name="Bancroft I."/>
            <person name="Minx P."/>
            <person name="Cordum H."/>
            <person name="Wilson R."/>
            <person name="Cheng Z."/>
            <person name="Jin W."/>
            <person name="Jiang J."/>
            <person name="Leong S.A."/>
            <person name="Iwama H."/>
            <person name="Gojobori T."/>
            <person name="Itoh T."/>
            <person name="Niimura Y."/>
            <person name="Fujii Y."/>
            <person name="Habara T."/>
            <person name="Sakai H."/>
            <person name="Sato Y."/>
            <person name="Wilson G."/>
            <person name="Kumar K."/>
            <person name="McCouch S."/>
            <person name="Juretic N."/>
            <person name="Hoen D."/>
            <person name="Wright S."/>
            <person name="Bruskiewich R."/>
            <person name="Bureau T."/>
            <person name="Miyao A."/>
            <person name="Hirochika H."/>
            <person name="Nishikawa T."/>
            <person name="Kadowaki K."/>
            <person name="Sugiura M."/>
            <person name="Burr B."/>
            <person name="Sasaki T."/>
        </authorList>
    </citation>
    <scope>NUCLEOTIDE SEQUENCE [LARGE SCALE GENOMIC DNA]</scope>
    <source>
        <strain evidence="3">cv. Nipponbare</strain>
    </source>
</reference>
<keyword evidence="1" id="KW-1133">Transmembrane helix</keyword>